<reference evidence="1" key="1">
    <citation type="submission" date="2018-05" db="EMBL/GenBank/DDBJ databases">
        <authorList>
            <person name="Lanie J.A."/>
            <person name="Ng W.-L."/>
            <person name="Kazmierczak K.M."/>
            <person name="Andrzejewski T.M."/>
            <person name="Davidsen T.M."/>
            <person name="Wayne K.J."/>
            <person name="Tettelin H."/>
            <person name="Glass J.I."/>
            <person name="Rusch D."/>
            <person name="Podicherti R."/>
            <person name="Tsui H.-C.T."/>
            <person name="Winkler M.E."/>
        </authorList>
    </citation>
    <scope>NUCLEOTIDE SEQUENCE</scope>
</reference>
<protein>
    <submittedName>
        <fullName evidence="1">Uncharacterized protein</fullName>
    </submittedName>
</protein>
<dbReference type="AlphaFoldDB" id="A0A382N0B4"/>
<sequence length="65" mass="7797">MDQNFRQNLIRLRKRSVRQNEKAHRSLEDCWVTEASLREYFYDLPRPPAELPPVLLHLSPDHNKA</sequence>
<dbReference type="EMBL" id="UINC01097181">
    <property type="protein sequence ID" value="SVC54674.1"/>
    <property type="molecule type" value="Genomic_DNA"/>
</dbReference>
<evidence type="ECO:0000313" key="1">
    <source>
        <dbReference type="EMBL" id="SVC54674.1"/>
    </source>
</evidence>
<accession>A0A382N0B4</accession>
<proteinExistence type="predicted"/>
<name>A0A382N0B4_9ZZZZ</name>
<organism evidence="1">
    <name type="scientific">marine metagenome</name>
    <dbReference type="NCBI Taxonomy" id="408172"/>
    <lineage>
        <taxon>unclassified sequences</taxon>
        <taxon>metagenomes</taxon>
        <taxon>ecological metagenomes</taxon>
    </lineage>
</organism>
<gene>
    <name evidence="1" type="ORF">METZ01_LOCUS307528</name>
</gene>